<organism evidence="2 3">
    <name type="scientific">Petrolisthes cinctipes</name>
    <name type="common">Flat porcelain crab</name>
    <dbReference type="NCBI Taxonomy" id="88211"/>
    <lineage>
        <taxon>Eukaryota</taxon>
        <taxon>Metazoa</taxon>
        <taxon>Ecdysozoa</taxon>
        <taxon>Arthropoda</taxon>
        <taxon>Crustacea</taxon>
        <taxon>Multicrustacea</taxon>
        <taxon>Malacostraca</taxon>
        <taxon>Eumalacostraca</taxon>
        <taxon>Eucarida</taxon>
        <taxon>Decapoda</taxon>
        <taxon>Pleocyemata</taxon>
        <taxon>Anomura</taxon>
        <taxon>Galatheoidea</taxon>
        <taxon>Porcellanidae</taxon>
        <taxon>Petrolisthes</taxon>
    </lineage>
</organism>
<dbReference type="EMBL" id="JAWQEG010000970">
    <property type="protein sequence ID" value="KAK3883653.1"/>
    <property type="molecule type" value="Genomic_DNA"/>
</dbReference>
<keyword evidence="3" id="KW-1185">Reference proteome</keyword>
<evidence type="ECO:0000313" key="3">
    <source>
        <dbReference type="Proteomes" id="UP001286313"/>
    </source>
</evidence>
<dbReference type="InterPro" id="IPR043502">
    <property type="entry name" value="DNA/RNA_pol_sf"/>
</dbReference>
<name>A0AAE1G5M1_PETCI</name>
<dbReference type="Gene3D" id="3.10.20.370">
    <property type="match status" value="1"/>
</dbReference>
<reference evidence="2" key="1">
    <citation type="submission" date="2023-10" db="EMBL/GenBank/DDBJ databases">
        <title>Genome assemblies of two species of porcelain crab, Petrolisthes cinctipes and Petrolisthes manimaculis (Anomura: Porcellanidae).</title>
        <authorList>
            <person name="Angst P."/>
        </authorList>
    </citation>
    <scope>NUCLEOTIDE SEQUENCE</scope>
    <source>
        <strain evidence="2">PB745_01</strain>
        <tissue evidence="2">Gill</tissue>
    </source>
</reference>
<dbReference type="AlphaFoldDB" id="A0AAE1G5M1"/>
<dbReference type="PANTHER" id="PTHR33064:SF37">
    <property type="entry name" value="RIBONUCLEASE H"/>
    <property type="match status" value="1"/>
</dbReference>
<accession>A0AAE1G5M1</accession>
<protein>
    <recommendedName>
        <fullName evidence="1">Reverse transcriptase/retrotransposon-derived protein RNase H-like domain-containing protein</fullName>
    </recommendedName>
</protein>
<dbReference type="InterPro" id="IPR041577">
    <property type="entry name" value="RT_RNaseH_2"/>
</dbReference>
<dbReference type="Proteomes" id="UP001286313">
    <property type="component" value="Unassembled WGS sequence"/>
</dbReference>
<dbReference type="GO" id="GO:0071897">
    <property type="term" value="P:DNA biosynthetic process"/>
    <property type="evidence" value="ECO:0007669"/>
    <property type="project" value="UniProtKB-ARBA"/>
</dbReference>
<comment type="caution">
    <text evidence="2">The sequence shown here is derived from an EMBL/GenBank/DDBJ whole genome shotgun (WGS) entry which is preliminary data.</text>
</comment>
<gene>
    <name evidence="2" type="ORF">Pcinc_012032</name>
</gene>
<dbReference type="SUPFAM" id="SSF56672">
    <property type="entry name" value="DNA/RNA polymerases"/>
    <property type="match status" value="1"/>
</dbReference>
<sequence>MAQLYSVLAGKPNHLTWGPPQEDAFQKAKDPLASATLLVFPDPKKPRIVTTDASHIAIGAVLEQVIHGQPHPLSFSSRKLIKAEKNYSTFNREILVIH</sequence>
<dbReference type="InterPro" id="IPR051320">
    <property type="entry name" value="Viral_Replic_Matur_Polypro"/>
</dbReference>
<feature type="domain" description="Reverse transcriptase/retrotransposon-derived protein RNase H-like" evidence="1">
    <location>
        <begin position="17"/>
        <end position="97"/>
    </location>
</feature>
<evidence type="ECO:0000259" key="1">
    <source>
        <dbReference type="Pfam" id="PF17919"/>
    </source>
</evidence>
<dbReference type="PANTHER" id="PTHR33064">
    <property type="entry name" value="POL PROTEIN"/>
    <property type="match status" value="1"/>
</dbReference>
<proteinExistence type="predicted"/>
<dbReference type="Pfam" id="PF17919">
    <property type="entry name" value="RT_RNaseH_2"/>
    <property type="match status" value="1"/>
</dbReference>
<evidence type="ECO:0000313" key="2">
    <source>
        <dbReference type="EMBL" id="KAK3883653.1"/>
    </source>
</evidence>